<dbReference type="PROSITE" id="PS01124">
    <property type="entry name" value="HTH_ARAC_FAMILY_2"/>
    <property type="match status" value="1"/>
</dbReference>
<evidence type="ECO:0000313" key="5">
    <source>
        <dbReference type="Proteomes" id="UP000298049"/>
    </source>
</evidence>
<dbReference type="InterPro" id="IPR009057">
    <property type="entry name" value="Homeodomain-like_sf"/>
</dbReference>
<organism evidence="4 5">
    <name type="scientific">Hydrocarboniclastica marina</name>
    <dbReference type="NCBI Taxonomy" id="2259620"/>
    <lineage>
        <taxon>Bacteria</taxon>
        <taxon>Pseudomonadati</taxon>
        <taxon>Pseudomonadota</taxon>
        <taxon>Gammaproteobacteria</taxon>
        <taxon>Alteromonadales</taxon>
        <taxon>Alteromonadaceae</taxon>
        <taxon>Hydrocarboniclastica</taxon>
    </lineage>
</organism>
<dbReference type="InterPro" id="IPR029062">
    <property type="entry name" value="Class_I_gatase-like"/>
</dbReference>
<dbReference type="GO" id="GO:0043565">
    <property type="term" value="F:sequence-specific DNA binding"/>
    <property type="evidence" value="ECO:0007669"/>
    <property type="project" value="InterPro"/>
</dbReference>
<accession>A0A4V1D928</accession>
<dbReference type="Gene3D" id="1.10.10.60">
    <property type="entry name" value="Homeodomain-like"/>
    <property type="match status" value="1"/>
</dbReference>
<reference evidence="4 5" key="1">
    <citation type="submission" date="2018-07" db="EMBL/GenBank/DDBJ databases">
        <title>Marsedoiliclastica nanhaica gen. nov. sp. nov., a novel marine hydrocarbonoclastic bacterium isolated from an in-situ enriched hydrocarbon-degrading consortium in deep-sea sediment.</title>
        <authorList>
            <person name="Dong C."/>
            <person name="Ma T."/>
            <person name="Liu R."/>
            <person name="Shao Z."/>
        </authorList>
    </citation>
    <scope>NUCLEOTIDE SEQUENCE [LARGE SCALE GENOMIC DNA]</scope>
    <source>
        <strain evidence="5">soil36-7</strain>
    </source>
</reference>
<dbReference type="AlphaFoldDB" id="A0A4V1D928"/>
<dbReference type="Pfam" id="PF12833">
    <property type="entry name" value="HTH_18"/>
    <property type="match status" value="1"/>
</dbReference>
<evidence type="ECO:0000313" key="4">
    <source>
        <dbReference type="EMBL" id="QCF27240.1"/>
    </source>
</evidence>
<keyword evidence="2" id="KW-0804">Transcription</keyword>
<dbReference type="InterPro" id="IPR018060">
    <property type="entry name" value="HTH_AraC"/>
</dbReference>
<dbReference type="PANTHER" id="PTHR43130">
    <property type="entry name" value="ARAC-FAMILY TRANSCRIPTIONAL REGULATOR"/>
    <property type="match status" value="1"/>
</dbReference>
<name>A0A4V1D928_9ALTE</name>
<evidence type="ECO:0000259" key="3">
    <source>
        <dbReference type="PROSITE" id="PS01124"/>
    </source>
</evidence>
<dbReference type="PANTHER" id="PTHR43130:SF3">
    <property type="entry name" value="HTH-TYPE TRANSCRIPTIONAL REGULATOR RV1931C"/>
    <property type="match status" value="1"/>
</dbReference>
<dbReference type="InterPro" id="IPR002818">
    <property type="entry name" value="DJ-1/PfpI"/>
</dbReference>
<dbReference type="SUPFAM" id="SSF46689">
    <property type="entry name" value="Homeodomain-like"/>
    <property type="match status" value="2"/>
</dbReference>
<dbReference type="KEGG" id="hmi:soil367_15610"/>
<dbReference type="EMBL" id="CP031093">
    <property type="protein sequence ID" value="QCF27240.1"/>
    <property type="molecule type" value="Genomic_DNA"/>
</dbReference>
<keyword evidence="1" id="KW-0805">Transcription regulation</keyword>
<evidence type="ECO:0000256" key="2">
    <source>
        <dbReference type="ARBA" id="ARBA00023163"/>
    </source>
</evidence>
<dbReference type="Pfam" id="PF01965">
    <property type="entry name" value="DJ-1_PfpI"/>
    <property type="match status" value="1"/>
</dbReference>
<protein>
    <submittedName>
        <fullName evidence="4">Helix-turn-helix domain-containing protein</fullName>
    </submittedName>
</protein>
<dbReference type="OrthoDB" id="9803764at2"/>
<dbReference type="Gene3D" id="3.40.50.880">
    <property type="match status" value="1"/>
</dbReference>
<feature type="domain" description="HTH araC/xylS-type" evidence="3">
    <location>
        <begin position="230"/>
        <end position="328"/>
    </location>
</feature>
<dbReference type="GO" id="GO:0003700">
    <property type="term" value="F:DNA-binding transcription factor activity"/>
    <property type="evidence" value="ECO:0007669"/>
    <property type="project" value="InterPro"/>
</dbReference>
<proteinExistence type="predicted"/>
<dbReference type="CDD" id="cd03137">
    <property type="entry name" value="GATase1_AraC_1"/>
    <property type="match status" value="1"/>
</dbReference>
<keyword evidence="5" id="KW-1185">Reference proteome</keyword>
<dbReference type="Proteomes" id="UP000298049">
    <property type="component" value="Chromosome"/>
</dbReference>
<sequence length="335" mass="35981">MTPPRQIAMLVFPEVMSLDVVGPLQVFSSANDELDRRGLSPAYRLCLLGDAPGPVRTSAGIQLCAEACWSGYDVAAIDTLLLPGGAGVDSMRQRPDLLEWLRRVESTTPRLGSVCSGALLLAASGLLDGRLATTHWSRQGELAAFAEVRVATNRLHTYDPTDLDGDSHIFTSAGVTAGIDLALALVEADLGQALALAVARQLVVFLRRPGNQDQFSACLMPEVAPTSRLRDLLEWIPANLAKPLSLEMLAERVHMAPRTLSRLFVRDVGLTPARYVERVRVEAARALLEGGQVGVATAAKLSGLGHPETLRRAFQRQLSVSPADYAQRFTAAAGQ</sequence>
<dbReference type="RefSeq" id="WP_136549951.1">
    <property type="nucleotide sequence ID" value="NZ_CP031093.1"/>
</dbReference>
<dbReference type="SUPFAM" id="SSF52317">
    <property type="entry name" value="Class I glutamine amidotransferase-like"/>
    <property type="match status" value="1"/>
</dbReference>
<gene>
    <name evidence="4" type="ORF">soil367_15610</name>
</gene>
<dbReference type="InterPro" id="IPR052158">
    <property type="entry name" value="INH-QAR"/>
</dbReference>
<dbReference type="SMART" id="SM00342">
    <property type="entry name" value="HTH_ARAC"/>
    <property type="match status" value="1"/>
</dbReference>
<evidence type="ECO:0000256" key="1">
    <source>
        <dbReference type="ARBA" id="ARBA00023015"/>
    </source>
</evidence>